<feature type="region of interest" description="Disordered" evidence="2">
    <location>
        <begin position="575"/>
        <end position="611"/>
    </location>
</feature>
<name>A0ABM8GJR4_9MICO</name>
<sequence>MTNISYNGSTHTVSQIDQLNTTAGSPGTSTTRLTYPSTSQTLVAGPNTSTGTPVATGDHTTYTINPTQDLVLKAVDAAGREQSKTYTANADTATATVGATGAPGTGTSTGTYGANSGNSLTKAQAPGGASNSTTYGSTTSTAYLPASTTDADGNTSVQTFNGAGNQLTNADASGATATLTYNADGTVATALAPGNGTNKTVYAYNSDKQLSTVTPVTVSGTALGVKTYTYDPYGRKASETDGRGNTTRYTYDKDDRLLTTALADGSATVTNTYDDAGNLTKSVSPTGTINNTFDQLGRQLTTSNTAGGSETYTYDKASNQITSADSFGTYTNAYDPSGVLTSTTYPKGSGTQVTRYKTDDQGRRTDTWLQSSNPSNSTWAAHENTSYDTSGRVKELKSYTGPSASSTLVFDTVYCYNSDTPAPTCGTDTTKDHAKLQWTKDTTTGQPNSGQVTNYTYDTQGRVTKVAQSGGAGTNSTYTYTYDVRGNRLTAVVTGSNPSSQTLTYNAANQITTAGYSYDATGNLTAAPGATYTYNAFQQMTTSKDTTSGISTNYTYAGADQKQLLSAVTPTVRTNNYTYGKNDQQETRSSSPTPTAAVERTSTAIPSPGRR</sequence>
<gene>
    <name evidence="4" type="ORF">GCM10025867_08670</name>
</gene>
<protein>
    <recommendedName>
        <fullName evidence="3">Teneurin-like YD-shell domain-containing protein</fullName>
    </recommendedName>
</protein>
<feature type="compositionally biased region" description="Basic and acidic residues" evidence="2">
    <location>
        <begin position="356"/>
        <end position="366"/>
    </location>
</feature>
<feature type="region of interest" description="Disordered" evidence="2">
    <location>
        <begin position="343"/>
        <end position="383"/>
    </location>
</feature>
<evidence type="ECO:0000256" key="2">
    <source>
        <dbReference type="SAM" id="MobiDB-lite"/>
    </source>
</evidence>
<dbReference type="InterPro" id="IPR056823">
    <property type="entry name" value="TEN-like_YD-shell"/>
</dbReference>
<feature type="compositionally biased region" description="Polar residues" evidence="2">
    <location>
        <begin position="575"/>
        <end position="605"/>
    </location>
</feature>
<dbReference type="Gene3D" id="2.180.10.10">
    <property type="entry name" value="RHS repeat-associated core"/>
    <property type="match status" value="1"/>
</dbReference>
<dbReference type="PANTHER" id="PTHR32305:SF15">
    <property type="entry name" value="PROTEIN RHSA-RELATED"/>
    <property type="match status" value="1"/>
</dbReference>
<keyword evidence="5" id="KW-1185">Reference proteome</keyword>
<keyword evidence="1" id="KW-0677">Repeat</keyword>
<dbReference type="NCBIfam" id="TIGR01643">
    <property type="entry name" value="YD_repeat_2x"/>
    <property type="match status" value="1"/>
</dbReference>
<feature type="domain" description="Teneurin-like YD-shell" evidence="3">
    <location>
        <begin position="439"/>
        <end position="561"/>
    </location>
</feature>
<proteinExistence type="predicted"/>
<accession>A0ABM8GJR4</accession>
<feature type="region of interest" description="Disordered" evidence="2">
    <location>
        <begin position="96"/>
        <end position="134"/>
    </location>
</feature>
<reference evidence="5" key="1">
    <citation type="journal article" date="2019" name="Int. J. Syst. Evol. Microbiol.">
        <title>The Global Catalogue of Microorganisms (GCM) 10K type strain sequencing project: providing services to taxonomists for standard genome sequencing and annotation.</title>
        <authorList>
            <consortium name="The Broad Institute Genomics Platform"/>
            <consortium name="The Broad Institute Genome Sequencing Center for Infectious Disease"/>
            <person name="Wu L."/>
            <person name="Ma J."/>
        </authorList>
    </citation>
    <scope>NUCLEOTIDE SEQUENCE [LARGE SCALE GENOMIC DNA]</scope>
    <source>
        <strain evidence="5">NBRC 108728</strain>
    </source>
</reference>
<dbReference type="Pfam" id="PF25023">
    <property type="entry name" value="TEN_YD-shell"/>
    <property type="match status" value="2"/>
</dbReference>
<feature type="compositionally biased region" description="Polar residues" evidence="2">
    <location>
        <begin position="367"/>
        <end position="383"/>
    </location>
</feature>
<feature type="domain" description="Teneurin-like YD-shell" evidence="3">
    <location>
        <begin position="160"/>
        <end position="348"/>
    </location>
</feature>
<feature type="compositionally biased region" description="Polar residues" evidence="2">
    <location>
        <begin position="343"/>
        <end position="355"/>
    </location>
</feature>
<dbReference type="EMBL" id="AP027732">
    <property type="protein sequence ID" value="BDZ48626.1"/>
    <property type="molecule type" value="Genomic_DNA"/>
</dbReference>
<dbReference type="InterPro" id="IPR050708">
    <property type="entry name" value="T6SS_VgrG/RHS"/>
</dbReference>
<evidence type="ECO:0000313" key="4">
    <source>
        <dbReference type="EMBL" id="BDZ48626.1"/>
    </source>
</evidence>
<dbReference type="PANTHER" id="PTHR32305">
    <property type="match status" value="1"/>
</dbReference>
<feature type="compositionally biased region" description="Low complexity" evidence="2">
    <location>
        <begin position="96"/>
        <end position="119"/>
    </location>
</feature>
<dbReference type="Proteomes" id="UP001321486">
    <property type="component" value="Chromosome"/>
</dbReference>
<evidence type="ECO:0000259" key="3">
    <source>
        <dbReference type="Pfam" id="PF25023"/>
    </source>
</evidence>
<organism evidence="4 5">
    <name type="scientific">Frondihabitans sucicola</name>
    <dbReference type="NCBI Taxonomy" id="1268041"/>
    <lineage>
        <taxon>Bacteria</taxon>
        <taxon>Bacillati</taxon>
        <taxon>Actinomycetota</taxon>
        <taxon>Actinomycetes</taxon>
        <taxon>Micrococcales</taxon>
        <taxon>Microbacteriaceae</taxon>
        <taxon>Frondihabitans</taxon>
    </lineage>
</organism>
<dbReference type="RefSeq" id="WP_286345585.1">
    <property type="nucleotide sequence ID" value="NZ_AP027732.1"/>
</dbReference>
<evidence type="ECO:0000256" key="1">
    <source>
        <dbReference type="ARBA" id="ARBA00022737"/>
    </source>
</evidence>
<dbReference type="InterPro" id="IPR006530">
    <property type="entry name" value="YD"/>
</dbReference>
<evidence type="ECO:0000313" key="5">
    <source>
        <dbReference type="Proteomes" id="UP001321486"/>
    </source>
</evidence>